<dbReference type="STRING" id="4155.A0A022Q6G1"/>
<name>A0A022Q6G1_ERYGU</name>
<keyword evidence="9" id="KW-1185">Reference proteome</keyword>
<dbReference type="GO" id="GO:0046872">
    <property type="term" value="F:metal ion binding"/>
    <property type="evidence" value="ECO:0007669"/>
    <property type="project" value="UniProtKB-KW"/>
</dbReference>
<dbReference type="InterPro" id="IPR027443">
    <property type="entry name" value="IPNS-like_sf"/>
</dbReference>
<dbReference type="EMBL" id="KI632214">
    <property type="protein sequence ID" value="EYU22100.1"/>
    <property type="molecule type" value="Genomic_DNA"/>
</dbReference>
<evidence type="ECO:0000313" key="8">
    <source>
        <dbReference type="EMBL" id="EYU22100.1"/>
    </source>
</evidence>
<feature type="domain" description="Fe2OG dioxygenase" evidence="7">
    <location>
        <begin position="217"/>
        <end position="317"/>
    </location>
</feature>
<dbReference type="GO" id="GO:0002238">
    <property type="term" value="P:response to molecule of fungal origin"/>
    <property type="evidence" value="ECO:0007669"/>
    <property type="project" value="UniProtKB-ARBA"/>
</dbReference>
<proteinExistence type="inferred from homology"/>
<dbReference type="Pfam" id="PF14226">
    <property type="entry name" value="DIOX_N"/>
    <property type="match status" value="1"/>
</dbReference>
<keyword evidence="3" id="KW-0847">Vitamin C</keyword>
<organism evidence="8 9">
    <name type="scientific">Erythranthe guttata</name>
    <name type="common">Yellow monkey flower</name>
    <name type="synonym">Mimulus guttatus</name>
    <dbReference type="NCBI Taxonomy" id="4155"/>
    <lineage>
        <taxon>Eukaryota</taxon>
        <taxon>Viridiplantae</taxon>
        <taxon>Streptophyta</taxon>
        <taxon>Embryophyta</taxon>
        <taxon>Tracheophyta</taxon>
        <taxon>Spermatophyta</taxon>
        <taxon>Magnoliopsida</taxon>
        <taxon>eudicotyledons</taxon>
        <taxon>Gunneridae</taxon>
        <taxon>Pentapetalae</taxon>
        <taxon>asterids</taxon>
        <taxon>lamiids</taxon>
        <taxon>Lamiales</taxon>
        <taxon>Phrymaceae</taxon>
        <taxon>Erythranthe</taxon>
    </lineage>
</organism>
<dbReference type="GO" id="GO:0016706">
    <property type="term" value="F:2-oxoglutarate-dependent dioxygenase activity"/>
    <property type="evidence" value="ECO:0007669"/>
    <property type="project" value="UniProtKB-ARBA"/>
</dbReference>
<dbReference type="Proteomes" id="UP000030748">
    <property type="component" value="Unassembled WGS sequence"/>
</dbReference>
<dbReference type="AlphaFoldDB" id="A0A022Q6G1"/>
<dbReference type="PROSITE" id="PS51471">
    <property type="entry name" value="FE2OG_OXY"/>
    <property type="match status" value="1"/>
</dbReference>
<dbReference type="PANTHER" id="PTHR10209:SF429">
    <property type="entry name" value="1-AMINOCYCLOPROPANE-1-CARBOXYLATE OXIDASE HOMOLOG 1-LIKE"/>
    <property type="match status" value="1"/>
</dbReference>
<dbReference type="KEGG" id="egt:105975135"/>
<keyword evidence="5 6" id="KW-0408">Iron</keyword>
<evidence type="ECO:0000256" key="6">
    <source>
        <dbReference type="RuleBase" id="RU003682"/>
    </source>
</evidence>
<dbReference type="OMA" id="HRAIANH"/>
<sequence length="367" mass="41533">MGEIDLSADDAHQLFDRMQMLKAFDETEAGVKGLTDSGLLKIPTIFVRPPDELAEESTYKKTQIQVPVIDLSEIKNSDRRKTIVEGVRIAAETWGFFQVVNHGIPRTVLDGMIDGIREFNEQNIEEKKKYYTRDVKRMVRYHSNFDLFSSKTANWRDTLSISISDQIHPQELPASCRERTLEYSKHVSILGNTLLEPLSEALGLKSDHLNKILECSKGHRISSHYYPPCPEPDLTLGTTQHSDPGFLTILLQNEIGGLQVLYQDQWVDIEPSLGGLVINIADLLQLVSNGKFLSNKHRVVANRIGPRISVACFFSGPVREVKVYGPIKELISDENPAKYRDVILSDYLLKFLNTGLDENLGLDYYKL</sequence>
<dbReference type="SUPFAM" id="SSF51197">
    <property type="entry name" value="Clavaminate synthase-like"/>
    <property type="match status" value="1"/>
</dbReference>
<dbReference type="eggNOG" id="KOG0143">
    <property type="taxonomic scope" value="Eukaryota"/>
</dbReference>
<evidence type="ECO:0000256" key="3">
    <source>
        <dbReference type="ARBA" id="ARBA00022896"/>
    </source>
</evidence>
<dbReference type="InterPro" id="IPR044861">
    <property type="entry name" value="IPNS-like_FE2OG_OXY"/>
</dbReference>
<dbReference type="GO" id="GO:0031418">
    <property type="term" value="F:L-ascorbic acid binding"/>
    <property type="evidence" value="ECO:0007669"/>
    <property type="project" value="UniProtKB-KW"/>
</dbReference>
<evidence type="ECO:0000259" key="7">
    <source>
        <dbReference type="PROSITE" id="PS51471"/>
    </source>
</evidence>
<protein>
    <recommendedName>
        <fullName evidence="7">Fe2OG dioxygenase domain-containing protein</fullName>
    </recommendedName>
</protein>
<evidence type="ECO:0000256" key="1">
    <source>
        <dbReference type="ARBA" id="ARBA00008056"/>
    </source>
</evidence>
<evidence type="ECO:0000256" key="2">
    <source>
        <dbReference type="ARBA" id="ARBA00022723"/>
    </source>
</evidence>
<gene>
    <name evidence="8" type="ORF">MIMGU_mgv1a008645mg</name>
</gene>
<dbReference type="InterPro" id="IPR026992">
    <property type="entry name" value="DIOX_N"/>
</dbReference>
<evidence type="ECO:0000256" key="5">
    <source>
        <dbReference type="ARBA" id="ARBA00023004"/>
    </source>
</evidence>
<dbReference type="Pfam" id="PF03171">
    <property type="entry name" value="2OG-FeII_Oxy"/>
    <property type="match status" value="1"/>
</dbReference>
<dbReference type="InterPro" id="IPR005123">
    <property type="entry name" value="Oxoglu/Fe-dep_dioxygenase_dom"/>
</dbReference>
<evidence type="ECO:0000313" key="9">
    <source>
        <dbReference type="Proteomes" id="UP000030748"/>
    </source>
</evidence>
<keyword evidence="2 6" id="KW-0479">Metal-binding</keyword>
<dbReference type="FunFam" id="2.60.120.330:FF:000005">
    <property type="entry name" value="1-aminocyclopropane-1-carboxylate oxidase homolog 1"/>
    <property type="match status" value="1"/>
</dbReference>
<dbReference type="GO" id="GO:0009805">
    <property type="term" value="P:coumarin biosynthetic process"/>
    <property type="evidence" value="ECO:0007669"/>
    <property type="project" value="UniProtKB-ARBA"/>
</dbReference>
<dbReference type="Gene3D" id="2.60.120.330">
    <property type="entry name" value="B-lactam Antibiotic, Isopenicillin N Synthase, Chain"/>
    <property type="match status" value="1"/>
</dbReference>
<reference evidence="8 9" key="1">
    <citation type="journal article" date="2013" name="Proc. Natl. Acad. Sci. U.S.A.">
        <title>Fine-scale variation in meiotic recombination in Mimulus inferred from population shotgun sequencing.</title>
        <authorList>
            <person name="Hellsten U."/>
            <person name="Wright K.M."/>
            <person name="Jenkins J."/>
            <person name="Shu S."/>
            <person name="Yuan Y."/>
            <person name="Wessler S.R."/>
            <person name="Schmutz J."/>
            <person name="Willis J.H."/>
            <person name="Rokhsar D.S."/>
        </authorList>
    </citation>
    <scope>NUCLEOTIDE SEQUENCE [LARGE SCALE GENOMIC DNA]</scope>
    <source>
        <strain evidence="9">cv. DUN x IM62</strain>
    </source>
</reference>
<dbReference type="PANTHER" id="PTHR10209">
    <property type="entry name" value="OXIDOREDUCTASE, 2OG-FE II OXYGENASE FAMILY PROTEIN"/>
    <property type="match status" value="1"/>
</dbReference>
<dbReference type="OrthoDB" id="288590at2759"/>
<accession>A0A022Q6G1</accession>
<dbReference type="PhylomeDB" id="A0A022Q6G1"/>
<comment type="similarity">
    <text evidence="1 6">Belongs to the iron/ascorbate-dependent oxidoreductase family.</text>
</comment>
<keyword evidence="4 6" id="KW-0560">Oxidoreductase</keyword>
<evidence type="ECO:0000256" key="4">
    <source>
        <dbReference type="ARBA" id="ARBA00023002"/>
    </source>
</evidence>